<feature type="domain" description="Sushi" evidence="25">
    <location>
        <begin position="253"/>
        <end position="310"/>
    </location>
</feature>
<dbReference type="InterPro" id="IPR000436">
    <property type="entry name" value="Sushi_SCR_CCP_dom"/>
</dbReference>
<dbReference type="GO" id="GO:0009617">
    <property type="term" value="P:response to bacterium"/>
    <property type="evidence" value="ECO:0007669"/>
    <property type="project" value="TreeGrafter"/>
</dbReference>
<dbReference type="CDD" id="cd00033">
    <property type="entry name" value="CCP"/>
    <property type="match status" value="4"/>
</dbReference>
<dbReference type="PROSITE" id="PS50240">
    <property type="entry name" value="TRYPSIN_DOM"/>
    <property type="match status" value="2"/>
</dbReference>
<feature type="domain" description="Peptidase S1" evidence="24">
    <location>
        <begin position="1394"/>
        <end position="1675"/>
    </location>
</feature>
<dbReference type="InterPro" id="IPR018114">
    <property type="entry name" value="TRYPSIN_HIS"/>
</dbReference>
<dbReference type="FunFam" id="2.40.10.10:FF:000046">
    <property type="entry name" value="Complement factor b,-like"/>
    <property type="match status" value="1"/>
</dbReference>
<dbReference type="SMART" id="SM00020">
    <property type="entry name" value="Tryp_SPc"/>
    <property type="match status" value="2"/>
</dbReference>
<evidence type="ECO:0000256" key="4">
    <source>
        <dbReference type="ARBA" id="ARBA00004241"/>
    </source>
</evidence>
<evidence type="ECO:0000256" key="5">
    <source>
        <dbReference type="ARBA" id="ARBA00011934"/>
    </source>
</evidence>
<dbReference type="Pfam" id="PF00092">
    <property type="entry name" value="VWA"/>
    <property type="match status" value="2"/>
</dbReference>
<name>A0A8J5ZGP4_GALPY</name>
<comment type="cofactor">
    <cofactor evidence="2">
        <name>Mn(2+)</name>
        <dbReference type="ChEBI" id="CHEBI:29035"/>
    </cofactor>
</comment>
<keyword evidence="27" id="KW-1185">Reference proteome</keyword>
<evidence type="ECO:0000313" key="26">
    <source>
        <dbReference type="EMBL" id="KAG8505796.1"/>
    </source>
</evidence>
<feature type="domain" description="Peptidase S1" evidence="24">
    <location>
        <begin position="567"/>
        <end position="917"/>
    </location>
</feature>
<keyword evidence="13" id="KW-0325">Glycoprotein</keyword>
<dbReference type="SMART" id="SM00032">
    <property type="entry name" value="CCP"/>
    <property type="match status" value="6"/>
</dbReference>
<comment type="caution">
    <text evidence="26">The sequence shown here is derived from an EMBL/GenBank/DDBJ whole genome shotgun (WGS) entry which is preliminary data.</text>
</comment>
<evidence type="ECO:0000256" key="15">
    <source>
        <dbReference type="ARBA" id="ARBA00093327"/>
    </source>
</evidence>
<dbReference type="PANTHER" id="PTHR46393">
    <property type="entry name" value="SUSHI DOMAIN-CONTAINING PROTEIN"/>
    <property type="match status" value="1"/>
</dbReference>
<comment type="subcellular location">
    <subcellularLocation>
        <location evidence="4">Cell surface</location>
    </subcellularLocation>
</comment>
<feature type="non-terminal residue" evidence="26">
    <location>
        <position position="1"/>
    </location>
</feature>
<dbReference type="CDD" id="cd01470">
    <property type="entry name" value="vWA_complement_factors"/>
    <property type="match status" value="1"/>
</dbReference>
<dbReference type="PROSITE" id="PS00135">
    <property type="entry name" value="TRYPSIN_SER"/>
    <property type="match status" value="1"/>
</dbReference>
<gene>
    <name evidence="26" type="ORF">J0S82_019059</name>
</gene>
<dbReference type="PROSITE" id="PS50923">
    <property type="entry name" value="SUSHI"/>
    <property type="match status" value="5"/>
</dbReference>
<dbReference type="SUPFAM" id="SSF57535">
    <property type="entry name" value="Complement control module/SCR domain"/>
    <property type="match status" value="6"/>
</dbReference>
<evidence type="ECO:0000256" key="2">
    <source>
        <dbReference type="ARBA" id="ARBA00001936"/>
    </source>
</evidence>
<evidence type="ECO:0000256" key="14">
    <source>
        <dbReference type="ARBA" id="ARBA00029636"/>
    </source>
</evidence>
<evidence type="ECO:0000259" key="24">
    <source>
        <dbReference type="PROSITE" id="PS50240"/>
    </source>
</evidence>
<evidence type="ECO:0000256" key="21">
    <source>
        <dbReference type="RuleBase" id="RU363034"/>
    </source>
</evidence>
<feature type="domain" description="Sushi" evidence="25">
    <location>
        <begin position="1018"/>
        <end position="1077"/>
    </location>
</feature>
<accession>A0A8J5ZGP4</accession>
<organism evidence="26 27">
    <name type="scientific">Galemys pyrenaicus</name>
    <name type="common">Iberian desman</name>
    <name type="synonym">Pyrenean desman</name>
    <dbReference type="NCBI Taxonomy" id="202257"/>
    <lineage>
        <taxon>Eukaryota</taxon>
        <taxon>Metazoa</taxon>
        <taxon>Chordata</taxon>
        <taxon>Craniata</taxon>
        <taxon>Vertebrata</taxon>
        <taxon>Euteleostomi</taxon>
        <taxon>Mammalia</taxon>
        <taxon>Eutheria</taxon>
        <taxon>Laurasiatheria</taxon>
        <taxon>Eulipotyphla</taxon>
        <taxon>Talpidae</taxon>
        <taxon>Galemys</taxon>
    </lineage>
</organism>
<dbReference type="CDD" id="cd00190">
    <property type="entry name" value="Tryp_SPc"/>
    <property type="match status" value="1"/>
</dbReference>
<evidence type="ECO:0000256" key="19">
    <source>
        <dbReference type="ARBA" id="ARBA00093582"/>
    </source>
</evidence>
<feature type="disulfide bond" evidence="20">
    <location>
        <begin position="281"/>
        <end position="308"/>
    </location>
</feature>
<dbReference type="Gene3D" id="2.40.10.120">
    <property type="match status" value="1"/>
</dbReference>
<dbReference type="Pfam" id="PF00084">
    <property type="entry name" value="Sushi"/>
    <property type="match status" value="4"/>
</dbReference>
<evidence type="ECO:0000313" key="27">
    <source>
        <dbReference type="Proteomes" id="UP000700334"/>
    </source>
</evidence>
<dbReference type="Gene3D" id="3.40.50.410">
    <property type="entry name" value="von Willebrand factor, type A domain"/>
    <property type="match status" value="2"/>
</dbReference>
<feature type="domain" description="Sushi" evidence="25">
    <location>
        <begin position="191"/>
        <end position="250"/>
    </location>
</feature>
<evidence type="ECO:0000256" key="7">
    <source>
        <dbReference type="ARBA" id="ARBA00022588"/>
    </source>
</evidence>
<evidence type="ECO:0000256" key="22">
    <source>
        <dbReference type="SAM" id="MobiDB-lite"/>
    </source>
</evidence>
<dbReference type="FunFam" id="2.10.70.10:FF:000019">
    <property type="entry name" value="Complement factor b,-like"/>
    <property type="match status" value="4"/>
</dbReference>
<dbReference type="GO" id="GO:0070062">
    <property type="term" value="C:extracellular exosome"/>
    <property type="evidence" value="ECO:0007669"/>
    <property type="project" value="TreeGrafter"/>
</dbReference>
<dbReference type="Pfam" id="PF00089">
    <property type="entry name" value="Trypsin"/>
    <property type="match status" value="2"/>
</dbReference>
<evidence type="ECO:0000256" key="16">
    <source>
        <dbReference type="ARBA" id="ARBA00093402"/>
    </source>
</evidence>
<dbReference type="InterPro" id="IPR043504">
    <property type="entry name" value="Peptidase_S1_PA_chymotrypsin"/>
</dbReference>
<evidence type="ECO:0000256" key="8">
    <source>
        <dbReference type="ARBA" id="ARBA00022659"/>
    </source>
</evidence>
<evidence type="ECO:0000256" key="1">
    <source>
        <dbReference type="ARBA" id="ARBA00000061"/>
    </source>
</evidence>
<keyword evidence="8 20" id="KW-0768">Sushi</keyword>
<comment type="function">
    <text evidence="16">Serine protease component of the complement C3 and C5 convertase complexes of the alternative complement pathway. Following cleavage and activation by factor D (CFD), forms the C3 convertase together with complement C3b. As part of the C3 convertase, cleaves and activates C3 into C3a anaphylatoxin and C3b opsonin, the next components of the complement pathways. When an additional complement C3b molecule binds to the C3 convertase, forms the C5 convertase, which cleaves and activates C5 into C5a anaphylatoxin and C5b component of the membrane attack complex.</text>
</comment>
<dbReference type="SUPFAM" id="SSF50494">
    <property type="entry name" value="Trypsin-like serine proteases"/>
    <property type="match status" value="2"/>
</dbReference>
<feature type="domain" description="VWFA" evidence="23">
    <location>
        <begin position="358"/>
        <end position="555"/>
    </location>
</feature>
<comment type="caution">
    <text evidence="20">Lacks conserved residue(s) required for the propagation of feature annotation.</text>
</comment>
<evidence type="ECO:0000256" key="10">
    <source>
        <dbReference type="ARBA" id="ARBA00022859"/>
    </source>
</evidence>
<feature type="region of interest" description="Disordered" evidence="22">
    <location>
        <begin position="24"/>
        <end position="73"/>
    </location>
</feature>
<keyword evidence="21" id="KW-0378">Hydrolase</keyword>
<feature type="domain" description="VWFA" evidence="23">
    <location>
        <begin position="1187"/>
        <end position="1386"/>
    </location>
</feature>
<evidence type="ECO:0000256" key="9">
    <source>
        <dbReference type="ARBA" id="ARBA00022737"/>
    </source>
</evidence>
<evidence type="ECO:0000256" key="3">
    <source>
        <dbReference type="ARBA" id="ARBA00001946"/>
    </source>
</evidence>
<keyword evidence="7" id="KW-0399">Innate immunity</keyword>
<dbReference type="FunFam" id="3.40.50.410:FF:000056">
    <property type="entry name" value="Complement factor B"/>
    <property type="match status" value="1"/>
</dbReference>
<feature type="disulfide bond" evidence="20">
    <location>
        <begin position="1108"/>
        <end position="1135"/>
    </location>
</feature>
<dbReference type="InterPro" id="IPR009003">
    <property type="entry name" value="Peptidase_S1_PA"/>
</dbReference>
<feature type="region of interest" description="Disordered" evidence="22">
    <location>
        <begin position="700"/>
        <end position="726"/>
    </location>
</feature>
<dbReference type="PRINTS" id="PR00453">
    <property type="entry name" value="VWFADOMAIN"/>
</dbReference>
<comment type="cofactor">
    <cofactor evidence="3">
        <name>Mg(2+)</name>
        <dbReference type="ChEBI" id="CHEBI:18420"/>
    </cofactor>
</comment>
<evidence type="ECO:0000256" key="13">
    <source>
        <dbReference type="ARBA" id="ARBA00023180"/>
    </source>
</evidence>
<proteinExistence type="predicted"/>
<keyword evidence="9" id="KW-0677">Repeat</keyword>
<keyword evidence="21" id="KW-0645">Protease</keyword>
<dbReference type="PANTHER" id="PTHR46393:SF1">
    <property type="entry name" value="COMPLEMENT FACTOR B"/>
    <property type="match status" value="1"/>
</dbReference>
<dbReference type="GO" id="GO:0009986">
    <property type="term" value="C:cell surface"/>
    <property type="evidence" value="ECO:0007669"/>
    <property type="project" value="UniProtKB-SubCell"/>
</dbReference>
<evidence type="ECO:0000256" key="11">
    <source>
        <dbReference type="ARBA" id="ARBA00023157"/>
    </source>
</evidence>
<dbReference type="InterPro" id="IPR001254">
    <property type="entry name" value="Trypsin_dom"/>
</dbReference>
<dbReference type="InterPro" id="IPR001314">
    <property type="entry name" value="Peptidase_S1A"/>
</dbReference>
<dbReference type="GO" id="GO:0006957">
    <property type="term" value="P:complement activation, alternative pathway"/>
    <property type="evidence" value="ECO:0007669"/>
    <property type="project" value="UniProtKB-KW"/>
</dbReference>
<feature type="domain" description="Sushi" evidence="25">
    <location>
        <begin position="1080"/>
        <end position="1137"/>
    </location>
</feature>
<dbReference type="EMBL" id="JAGFMF010012226">
    <property type="protein sequence ID" value="KAG8505796.1"/>
    <property type="molecule type" value="Genomic_DNA"/>
</dbReference>
<comment type="subunit">
    <text evidence="19">Catalytic component of the C3 convertase of the alternative complement pathway, also named C3bBb, composed of complement factor B Bb and complement C3b. Catalytic component of the C5 convertase of the alternative complement pathway, also named C3bBb3b, composed of complement factor B Bb and additional molecules of complement C3b. Interacts to CFP; this interaction contributes to the stabilization of the active C3-convertase enzyme complex.</text>
</comment>
<feature type="disulfide bond" evidence="20">
    <location>
        <begin position="1048"/>
        <end position="1075"/>
    </location>
</feature>
<dbReference type="InterPro" id="IPR035976">
    <property type="entry name" value="Sushi/SCR/CCP_sf"/>
</dbReference>
<evidence type="ECO:0000256" key="18">
    <source>
        <dbReference type="ARBA" id="ARBA00093516"/>
    </source>
</evidence>
<dbReference type="GO" id="GO:0006508">
    <property type="term" value="P:proteolysis"/>
    <property type="evidence" value="ECO:0007669"/>
    <property type="project" value="UniProtKB-KW"/>
</dbReference>
<comment type="catalytic activity">
    <reaction evidence="1">
        <text>Cleavage of Arg-|-Ser bond in complement component C3 alpha-chain to yield C3a and C3b, and Arg-|-Xaa bond in complement component C5 alpha-chain to yield C5a and C5b.</text>
        <dbReference type="EC" id="3.4.21.47"/>
    </reaction>
</comment>
<protein>
    <recommendedName>
        <fullName evidence="6">Complement factor B</fullName>
        <ecNumber evidence="5">3.4.21.47</ecNumber>
    </recommendedName>
    <alternativeName>
        <fullName evidence="14">C3/C5 convertase</fullName>
    </alternativeName>
</protein>
<keyword evidence="11 20" id="KW-1015">Disulfide bond</keyword>
<dbReference type="SMART" id="SM00327">
    <property type="entry name" value="VWA"/>
    <property type="match status" value="2"/>
</dbReference>
<evidence type="ECO:0000259" key="23">
    <source>
        <dbReference type="PROSITE" id="PS50234"/>
    </source>
</evidence>
<dbReference type="InterPro" id="IPR002035">
    <property type="entry name" value="VWF_A"/>
</dbReference>
<dbReference type="PROSITE" id="PS00134">
    <property type="entry name" value="TRYPSIN_HIS"/>
    <property type="match status" value="2"/>
</dbReference>
<evidence type="ECO:0000259" key="25">
    <source>
        <dbReference type="PROSITE" id="PS50923"/>
    </source>
</evidence>
<evidence type="ECO:0000256" key="6">
    <source>
        <dbReference type="ARBA" id="ARBA00018671"/>
    </source>
</evidence>
<evidence type="ECO:0000256" key="17">
    <source>
        <dbReference type="ARBA" id="ARBA00093434"/>
    </source>
</evidence>
<dbReference type="InterPro" id="IPR036465">
    <property type="entry name" value="vWFA_dom_sf"/>
</dbReference>
<sequence>SPEAPSIPGAQCLNLFVGSHLRPLSAAGSPQPQVSEEATPRAMSSVPPTQGTRRGTVPLSKREGKKTPVPLPGFPSLAANTVTAEPTLVFGNSGPLSVAEVDTMHPLLALLCLLPLHPGSAAASLSCSQNVNISGGTFTLSNGWTPGSILTYSCPLGHYPSPAMRLCKRNGLWDTPRSTRSTPTKATCKPVRCPAPVSFENGMYTPRLGSHPVGGNLTFQCEDGFSLRGSPVRQCRANGMWDGETAVCDNGAGHCPNPGISVGAVRTGSRFGFGDKVTYRCSSNLVLTGSAERECQSNGVWSGTEPICRQPYSYDFPEDVAPALGTSFSHLLGVTNPTQKKDENLGRKIQIQRSGHLNLYLLLDASKSVAKDFHIFKDSASLMVDRLFSFEINVSVAIITFASKSKVILSVLQEKSRDVTEVLNILDNLDYKDHENGTGTNIFEALKSVLFMMNNQMIRLGMKTAAWQEIRHAIILLTDGKSNMGGSPKPAVESIKEVVNVHQKREDYLDIYAIGVGNLDVDWRELNELGSKKDGERHAFILQDAKALHQVFEHMLDVSKLTDTICGVGNMSANASDQERTPWHVIIKPKSKATCRGSLISDQWVLTAAHCFNQADEQSLWRVTVGDPSSKRGKEFQIEKVVIASGFNAHAKKDQGILEFYGDDIALVKLTEKVKMSTHARPICIPCTVEANLALRRPPGSTCQNHGEGHDELGPELGWESGEQHQHPLSLTAESDLLNQLSIPAHFVALDGSRLNINLKTGTERTSCIKAVAKDRKSFPNLTDVTEVVTDQFLCSGMHNEDHPCQGESGGAVFLERRFRFFQVRGEQLKRPGLQGFGGISEAFEGTKEVGTGNWGLAASSPTHCFFQVGLISWGLYNPCESSPNSRKRAPANRVPPPRDFHINLFRLQPWLRQHLDGVLKFLPIKLSPTLCLVPLVLSLLSGGLSMTEADLPCSLKGVEIKGGTFQLLKEGQALEYVCPSGFYPYPVQARTCRVTGTWSALRTQDNRIVKNAECRAIRCPRPQDFENGEYWPRVPYYNLSDEITFHCYDGYTLRGSANRTCQPNGRWDGQTAICDNGAAYCPNPGIPIGTRKVGTQYRLEDTVTYYCSRGLTLRGSQRRTCQEGGFWSGTEPSCQDSFMYDSPQEVAEAFLSSLTETIEGVDAEDGHSPGEMQKRRIVLDPSGSMNIYLVLDGSDSVGAQNFTRAKNCLRDFIEKVASYGVKPKYALITYATDPKILVRVSQPESSNADWVTEKLNQINYEDHKLKAGTNTKRALQAVYSMMNWPGNTPPEGWNRTRHVIILMTDGLHNMGGDPVTVIHDIRNLLDIGRDRKNPREDYLDVYVFGVGPLVNQENINALASKKDNEQHVFKVKDMENLEDVFIQMLDETRTLGLCGMVWEHKKGTSFHKQPWQAKISVTRPSKGHENCMGAVVSEYFVLTAAHCFTVEDQKHSIKVNVGGKRQDLEIEEVLFHPQYNINGKAAKGISEFYDYDVALIKLKKKLKYDQTLRPICLPCTEGTNQALRLPLSTTCQQQMQELLPAADIKALFVSEDKKKTLIRKEVYIKNGDKRVSCERDALHAPGYEKLKDISEVVTPRFLCTGGVQPYADPNTCKGDSGGPLIIHKKSRFIQVGVISWGVVDVCKDQGRRQQVPAYARDFHINLFKVLPWLKEKLKDEDLGFL</sequence>
<evidence type="ECO:0000256" key="20">
    <source>
        <dbReference type="PROSITE-ProRule" id="PRU00302"/>
    </source>
</evidence>
<keyword evidence="12" id="KW-0179">Complement alternate pathway</keyword>
<dbReference type="GO" id="GO:0004252">
    <property type="term" value="F:serine-type endopeptidase activity"/>
    <property type="evidence" value="ECO:0007669"/>
    <property type="project" value="UniProtKB-EC"/>
</dbReference>
<evidence type="ECO:0000256" key="12">
    <source>
        <dbReference type="ARBA" id="ARBA00023162"/>
    </source>
</evidence>
<keyword evidence="21" id="KW-0720">Serine protease</keyword>
<dbReference type="OrthoDB" id="6127264at2759"/>
<feature type="disulfide bond" evidence="20">
    <location>
        <begin position="221"/>
        <end position="248"/>
    </location>
</feature>
<reference evidence="26" key="1">
    <citation type="journal article" date="2021" name="Evol. Appl.">
        <title>The genome of the Pyrenean desman and the effects of bottlenecks and inbreeding on the genomic landscape of an endangered species.</title>
        <authorList>
            <person name="Escoda L."/>
            <person name="Castresana J."/>
        </authorList>
    </citation>
    <scope>NUCLEOTIDE SEQUENCE</scope>
    <source>
        <strain evidence="26">IBE-C5619</strain>
    </source>
</reference>
<dbReference type="Proteomes" id="UP000700334">
    <property type="component" value="Unassembled WGS sequence"/>
</dbReference>
<comment type="function">
    <text evidence="15">Involved in proliferation and differentiation of preactivated B-lymphocytes, rapid spreading of peripheral blood monocytes, stimulation of lymphocyte blastogenesis and lysis of erythrocytes.</text>
</comment>
<dbReference type="PROSITE" id="PS50234">
    <property type="entry name" value="VWFA"/>
    <property type="match status" value="2"/>
</dbReference>
<feature type="domain" description="Sushi" evidence="25">
    <location>
        <begin position="952"/>
        <end position="1017"/>
    </location>
</feature>
<dbReference type="PRINTS" id="PR00722">
    <property type="entry name" value="CHYMOTRYPSIN"/>
</dbReference>
<dbReference type="Gene3D" id="2.40.10.10">
    <property type="entry name" value="Trypsin-like serine proteases"/>
    <property type="match status" value="4"/>
</dbReference>
<comment type="subunit">
    <text evidence="18">Monomer. Interacts with complement C3b; this interaction is dependent on the presence of Mg(2+).</text>
</comment>
<comment type="function">
    <text evidence="17">Precursor of the catalytic component of the C3 and C5 convertase complexes of the alternative pathway of the complement system, a cascade of proteins that leads to phagocytosis and breakdown of pathogens and signaling that strengthens the adaptive immune system. The alternative complement pathway acts as an amplification loop that enhances other complement pathways (classical, lectin and GZMK) by promoting formation of additional C3 and C5 convertases. CFB is cleaved and activated by CFD to generate Ba and Bb chains; Bb chain constituting the catalytic component of the C3 and C5 convertases.</text>
</comment>
<dbReference type="Gene3D" id="2.10.70.10">
    <property type="entry name" value="Complement Module, domain 1"/>
    <property type="match status" value="6"/>
</dbReference>
<dbReference type="InterPro" id="IPR033116">
    <property type="entry name" value="TRYPSIN_SER"/>
</dbReference>
<dbReference type="EC" id="3.4.21.47" evidence="5"/>
<dbReference type="SUPFAM" id="SSF53300">
    <property type="entry name" value="vWA-like"/>
    <property type="match status" value="2"/>
</dbReference>
<keyword evidence="10" id="KW-0391">Immunity</keyword>